<evidence type="ECO:0000256" key="3">
    <source>
        <dbReference type="ARBA" id="ARBA00022741"/>
    </source>
</evidence>
<dbReference type="GO" id="GO:0005524">
    <property type="term" value="F:ATP binding"/>
    <property type="evidence" value="ECO:0007669"/>
    <property type="project" value="UniProtKB-KW"/>
</dbReference>
<dbReference type="SMART" id="SM00487">
    <property type="entry name" value="DEXDc"/>
    <property type="match status" value="1"/>
</dbReference>
<dbReference type="GO" id="GO:0008270">
    <property type="term" value="F:zinc ion binding"/>
    <property type="evidence" value="ECO:0007669"/>
    <property type="project" value="UniProtKB-KW"/>
</dbReference>
<dbReference type="PROSITE" id="PS50089">
    <property type="entry name" value="ZF_RING_2"/>
    <property type="match status" value="1"/>
</dbReference>
<evidence type="ECO:0000256" key="6">
    <source>
        <dbReference type="ARBA" id="ARBA00022806"/>
    </source>
</evidence>
<comment type="similarity">
    <text evidence="1">Belongs to the SNF2/RAD54 helicase family.</text>
</comment>
<dbReference type="SUPFAM" id="SSF57850">
    <property type="entry name" value="RING/U-box"/>
    <property type="match status" value="1"/>
</dbReference>
<feature type="domain" description="Helicase ATP-binding" evidence="11">
    <location>
        <begin position="18"/>
        <end position="214"/>
    </location>
</feature>
<accession>A0A1E4TLD5</accession>
<dbReference type="PANTHER" id="PTHR45626">
    <property type="entry name" value="TRANSCRIPTION TERMINATION FACTOR 2-RELATED"/>
    <property type="match status" value="1"/>
</dbReference>
<evidence type="ECO:0000256" key="8">
    <source>
        <dbReference type="ARBA" id="ARBA00022840"/>
    </source>
</evidence>
<dbReference type="InterPro" id="IPR014001">
    <property type="entry name" value="Helicase_ATP-bd"/>
</dbReference>
<evidence type="ECO:0000259" key="12">
    <source>
        <dbReference type="PROSITE" id="PS51194"/>
    </source>
</evidence>
<protein>
    <recommendedName>
        <fullName evidence="15">DNA repair protein RAD5</fullName>
    </recommendedName>
</protein>
<name>A0A1E4TLD5_9ASCO</name>
<reference evidence="14" key="1">
    <citation type="submission" date="2016-02" db="EMBL/GenBank/DDBJ databases">
        <title>Comparative genomics of biotechnologically important yeasts.</title>
        <authorList>
            <consortium name="DOE Joint Genome Institute"/>
            <person name="Riley R."/>
            <person name="Haridas S."/>
            <person name="Wolfe K.H."/>
            <person name="Lopes M.R."/>
            <person name="Hittinger C.T."/>
            <person name="Goker M."/>
            <person name="Salamov A."/>
            <person name="Wisecaver J."/>
            <person name="Long T.M."/>
            <person name="Aerts A.L."/>
            <person name="Barry K."/>
            <person name="Choi C."/>
            <person name="Clum A."/>
            <person name="Coughlan A.Y."/>
            <person name="Deshpande S."/>
            <person name="Douglass A.P."/>
            <person name="Hanson S.J."/>
            <person name="Klenk H.-P."/>
            <person name="Labutti K."/>
            <person name="Lapidus A."/>
            <person name="Lindquist E."/>
            <person name="Lipzen A."/>
            <person name="Meier-Kolthoff J.P."/>
            <person name="Ohm R.A."/>
            <person name="Otillar R.P."/>
            <person name="Pangilinan J."/>
            <person name="Peng Y."/>
            <person name="Rokas A."/>
            <person name="Rosa C.A."/>
            <person name="Scheuner C."/>
            <person name="Sibirny A.A."/>
            <person name="Slot J.C."/>
            <person name="Stielow J.B."/>
            <person name="Sun H."/>
            <person name="Kurtzman C.P."/>
            <person name="Blackwell M."/>
            <person name="Jeffries T.W."/>
            <person name="Grigoriev I.V."/>
        </authorList>
    </citation>
    <scope>NUCLEOTIDE SEQUENCE [LARGE SCALE GENOMIC DNA]</scope>
    <source>
        <strain evidence="14">NRRL Y-17796</strain>
    </source>
</reference>
<dbReference type="GO" id="GO:0005634">
    <property type="term" value="C:nucleus"/>
    <property type="evidence" value="ECO:0007669"/>
    <property type="project" value="TreeGrafter"/>
</dbReference>
<dbReference type="Gene3D" id="3.30.40.10">
    <property type="entry name" value="Zinc/RING finger domain, C3HC4 (zinc finger)"/>
    <property type="match status" value="1"/>
</dbReference>
<keyword evidence="3" id="KW-0547">Nucleotide-binding</keyword>
<dbReference type="Gene3D" id="3.40.50.300">
    <property type="entry name" value="P-loop containing nucleotide triphosphate hydrolases"/>
    <property type="match status" value="2"/>
</dbReference>
<dbReference type="PROSITE" id="PS51194">
    <property type="entry name" value="HELICASE_CTER"/>
    <property type="match status" value="1"/>
</dbReference>
<evidence type="ECO:0000256" key="5">
    <source>
        <dbReference type="ARBA" id="ARBA00022801"/>
    </source>
</evidence>
<evidence type="ECO:0000313" key="14">
    <source>
        <dbReference type="Proteomes" id="UP000095023"/>
    </source>
</evidence>
<dbReference type="CDD" id="cd18793">
    <property type="entry name" value="SF2_C_SNF"/>
    <property type="match status" value="1"/>
</dbReference>
<dbReference type="Gene3D" id="3.40.50.10810">
    <property type="entry name" value="Tandem AAA-ATPase domain"/>
    <property type="match status" value="1"/>
</dbReference>
<dbReference type="GO" id="GO:0008094">
    <property type="term" value="F:ATP-dependent activity, acting on DNA"/>
    <property type="evidence" value="ECO:0007669"/>
    <property type="project" value="TreeGrafter"/>
</dbReference>
<dbReference type="InterPro" id="IPR000330">
    <property type="entry name" value="SNF2_N"/>
</dbReference>
<keyword evidence="7" id="KW-0862">Zinc</keyword>
<keyword evidence="4 9" id="KW-0863">Zinc-finger</keyword>
<dbReference type="SMART" id="SM00490">
    <property type="entry name" value="HELICc"/>
    <property type="match status" value="1"/>
</dbReference>
<keyword evidence="5" id="KW-0378">Hydrolase</keyword>
<keyword evidence="2" id="KW-0479">Metal-binding</keyword>
<dbReference type="EMBL" id="KV453841">
    <property type="protein sequence ID" value="ODV92537.1"/>
    <property type="molecule type" value="Genomic_DNA"/>
</dbReference>
<dbReference type="OrthoDB" id="2801544at2759"/>
<dbReference type="GO" id="GO:0016787">
    <property type="term" value="F:hydrolase activity"/>
    <property type="evidence" value="ECO:0007669"/>
    <property type="project" value="UniProtKB-KW"/>
</dbReference>
<dbReference type="SUPFAM" id="SSF52540">
    <property type="entry name" value="P-loop containing nucleoside triphosphate hydrolases"/>
    <property type="match status" value="2"/>
</dbReference>
<dbReference type="GO" id="GO:0004386">
    <property type="term" value="F:helicase activity"/>
    <property type="evidence" value="ECO:0007669"/>
    <property type="project" value="UniProtKB-KW"/>
</dbReference>
<dbReference type="InterPro" id="IPR038718">
    <property type="entry name" value="SNF2-like_sf"/>
</dbReference>
<dbReference type="PROSITE" id="PS51192">
    <property type="entry name" value="HELICASE_ATP_BIND_1"/>
    <property type="match status" value="1"/>
</dbReference>
<dbReference type="Proteomes" id="UP000095023">
    <property type="component" value="Unassembled WGS sequence"/>
</dbReference>
<feature type="non-terminal residue" evidence="13">
    <location>
        <position position="650"/>
    </location>
</feature>
<evidence type="ECO:0000256" key="9">
    <source>
        <dbReference type="PROSITE-ProRule" id="PRU00175"/>
    </source>
</evidence>
<keyword evidence="14" id="KW-1185">Reference proteome</keyword>
<feature type="domain" description="RING-type" evidence="10">
    <location>
        <begin position="413"/>
        <end position="463"/>
    </location>
</feature>
<dbReference type="InterPro" id="IPR027417">
    <property type="entry name" value="P-loop_NTPase"/>
</dbReference>
<evidence type="ECO:0008006" key="15">
    <source>
        <dbReference type="Google" id="ProtNLM"/>
    </source>
</evidence>
<feature type="non-terminal residue" evidence="13">
    <location>
        <position position="1"/>
    </location>
</feature>
<dbReference type="PROSITE" id="PS00518">
    <property type="entry name" value="ZF_RING_1"/>
    <property type="match status" value="1"/>
</dbReference>
<keyword evidence="6" id="KW-0347">Helicase</keyword>
<dbReference type="InterPro" id="IPR001841">
    <property type="entry name" value="Znf_RING"/>
</dbReference>
<evidence type="ECO:0000313" key="13">
    <source>
        <dbReference type="EMBL" id="ODV92537.1"/>
    </source>
</evidence>
<dbReference type="PANTHER" id="PTHR45626:SF22">
    <property type="entry name" value="DNA REPAIR PROTEIN RAD5"/>
    <property type="match status" value="1"/>
</dbReference>
<evidence type="ECO:0000256" key="2">
    <source>
        <dbReference type="ARBA" id="ARBA00022723"/>
    </source>
</evidence>
<dbReference type="GO" id="GO:0006281">
    <property type="term" value="P:DNA repair"/>
    <property type="evidence" value="ECO:0007669"/>
    <property type="project" value="TreeGrafter"/>
</dbReference>
<dbReference type="InterPro" id="IPR049730">
    <property type="entry name" value="SNF2/RAD54-like_C"/>
</dbReference>
<evidence type="ECO:0000259" key="10">
    <source>
        <dbReference type="PROSITE" id="PS50089"/>
    </source>
</evidence>
<dbReference type="Pfam" id="PF00271">
    <property type="entry name" value="Helicase_C"/>
    <property type="match status" value="1"/>
</dbReference>
<sequence>GTDLFRDIHTNEVRTEGEYVTNFTSGGILADDMGLGKTISMLALIASSRYVPGHSEKAMEHLQEKLGAELKFAPHTTLVVAPTSVFRQWEAEAQRACPFLRVHVYYGSGRETSLTELLCNSEPPGQIPNIIITTYSVVQSQYRKSAKSSTARELFDICFFRVILDEGHTIKSYNTITAKACCDLKATRRWSVTGTPIINSLEDLYSQIRFLCYFPWAQHAVWKKHITTPFARGDSAQVYQIMKHLSTTLMLRRTKKMKDENGEPLIKLPPRVITVHRVNLSKGEREVYDSIRNTIRADILDESKAERDIKAFGSLFSKILRLRQACLHPYLVDNHGGILTPRDNAFMNTIDDISSPADAVSALRNELELANKAVPLEVFLSHQAMNGVIQHEEISAVYNRVNEFVLNLSKEECPVCAETLTPESAIYFQPCFHVVCQSCVIDMFEQSNDNEAIDGTTNCLTCRQTVQKNNLLKLHCDWKRNAEGQLKLTVGQFLPGRYRSAKIHALITCLNDVRVAEPESKSVVFSQFTSYLDLLEFALLREGFDICRIDGSCSEKQRTTAKENFFQPCRPGFPKILLVSLKAGGVGLNLTCAKRVYMMDPWWAYAIEEQAIDRVYRMGQTADSVHVTRFIANDTIEDRVLAIQEKKNSM</sequence>
<proteinExistence type="inferred from homology"/>
<dbReference type="Pfam" id="PF00176">
    <property type="entry name" value="SNF2-rel_dom"/>
    <property type="match status" value="1"/>
</dbReference>
<dbReference type="InterPro" id="IPR017907">
    <property type="entry name" value="Znf_RING_CS"/>
</dbReference>
<evidence type="ECO:0000256" key="4">
    <source>
        <dbReference type="ARBA" id="ARBA00022771"/>
    </source>
</evidence>
<evidence type="ECO:0000256" key="7">
    <source>
        <dbReference type="ARBA" id="ARBA00022833"/>
    </source>
</evidence>
<feature type="domain" description="Helicase C-terminal" evidence="12">
    <location>
        <begin position="502"/>
        <end position="650"/>
    </location>
</feature>
<keyword evidence="8" id="KW-0067">ATP-binding</keyword>
<evidence type="ECO:0000256" key="1">
    <source>
        <dbReference type="ARBA" id="ARBA00007025"/>
    </source>
</evidence>
<organism evidence="13 14">
    <name type="scientific">Tortispora caseinolytica NRRL Y-17796</name>
    <dbReference type="NCBI Taxonomy" id="767744"/>
    <lineage>
        <taxon>Eukaryota</taxon>
        <taxon>Fungi</taxon>
        <taxon>Dikarya</taxon>
        <taxon>Ascomycota</taxon>
        <taxon>Saccharomycotina</taxon>
        <taxon>Trigonopsidomycetes</taxon>
        <taxon>Trigonopsidales</taxon>
        <taxon>Trigonopsidaceae</taxon>
        <taxon>Tortispora</taxon>
    </lineage>
</organism>
<evidence type="ECO:0000259" key="11">
    <source>
        <dbReference type="PROSITE" id="PS51192"/>
    </source>
</evidence>
<dbReference type="InterPro" id="IPR013083">
    <property type="entry name" value="Znf_RING/FYVE/PHD"/>
</dbReference>
<dbReference type="InterPro" id="IPR050628">
    <property type="entry name" value="SNF2_RAD54_helicase_TF"/>
</dbReference>
<dbReference type="CDD" id="cd18008">
    <property type="entry name" value="DEXDc_SHPRH-like"/>
    <property type="match status" value="1"/>
</dbReference>
<gene>
    <name evidence="13" type="ORF">CANCADRAFT_15482</name>
</gene>
<dbReference type="InterPro" id="IPR001650">
    <property type="entry name" value="Helicase_C-like"/>
</dbReference>
<dbReference type="AlphaFoldDB" id="A0A1E4TLD5"/>